<evidence type="ECO:0000259" key="1">
    <source>
        <dbReference type="SMART" id="SM00867"/>
    </source>
</evidence>
<dbReference type="Proteomes" id="UP000285517">
    <property type="component" value="Chromosome"/>
</dbReference>
<dbReference type="EMBL" id="CP034951">
    <property type="protein sequence ID" value="QAA80970.1"/>
    <property type="molecule type" value="Genomic_DNA"/>
</dbReference>
<evidence type="ECO:0000313" key="2">
    <source>
        <dbReference type="EMBL" id="QAA80970.1"/>
    </source>
</evidence>
<gene>
    <name evidence="2" type="ORF">EI546_04160</name>
</gene>
<protein>
    <submittedName>
        <fullName evidence="2">YceI family protein</fullName>
    </submittedName>
</protein>
<dbReference type="SMART" id="SM00867">
    <property type="entry name" value="YceI"/>
    <property type="match status" value="1"/>
</dbReference>
<dbReference type="PANTHER" id="PTHR34406:SF1">
    <property type="entry name" value="PROTEIN YCEI"/>
    <property type="match status" value="1"/>
</dbReference>
<dbReference type="Pfam" id="PF04264">
    <property type="entry name" value="YceI"/>
    <property type="match status" value="1"/>
</dbReference>
<dbReference type="Gene3D" id="2.40.128.110">
    <property type="entry name" value="Lipid/polyisoprenoid-binding, YceI-like"/>
    <property type="match status" value="1"/>
</dbReference>
<keyword evidence="3" id="KW-1185">Reference proteome</keyword>
<accession>A0A410G164</accession>
<dbReference type="OrthoDB" id="951410at2"/>
<dbReference type="KEGG" id="aev:EI546_04160"/>
<sequence length="217" mass="23668">MKSTFLKSILVVFILAGVVSCKNNETQAEKEIEAAAEASETAFEYKIDTNASELKWEGSKPTATHYGTVKLSSGVLLVHDGKIEAGSFEVDMNTIVDEDLEGDSKSNLEAHLKGTAEGKEGDFFDVKKYPTANFELTGIENNIVKGNLTIKDKTNAIEFPAAIVINGDKLTFTSEAIELDRTKWGINYGSKTIFPNLGDKFVSDIMKVTISLTADKE</sequence>
<dbReference type="RefSeq" id="WP_128249363.1">
    <property type="nucleotide sequence ID" value="NZ_CP034951.1"/>
</dbReference>
<dbReference type="AlphaFoldDB" id="A0A410G164"/>
<evidence type="ECO:0000313" key="3">
    <source>
        <dbReference type="Proteomes" id="UP000285517"/>
    </source>
</evidence>
<dbReference type="InterPro" id="IPR036761">
    <property type="entry name" value="TTHA0802/YceI-like_sf"/>
</dbReference>
<dbReference type="SUPFAM" id="SSF101874">
    <property type="entry name" value="YceI-like"/>
    <property type="match status" value="1"/>
</dbReference>
<name>A0A410G164_9FLAO</name>
<organism evidence="2 3">
    <name type="scientific">Aequorivita ciconiae</name>
    <dbReference type="NCBI Taxonomy" id="2494375"/>
    <lineage>
        <taxon>Bacteria</taxon>
        <taxon>Pseudomonadati</taxon>
        <taxon>Bacteroidota</taxon>
        <taxon>Flavobacteriia</taxon>
        <taxon>Flavobacteriales</taxon>
        <taxon>Flavobacteriaceae</taxon>
        <taxon>Aequorivita</taxon>
    </lineage>
</organism>
<reference evidence="2 3" key="1">
    <citation type="submission" date="2019-01" db="EMBL/GenBank/DDBJ databases">
        <title>Complete genome sequencing of Aequorivita sp. H23M31.</title>
        <authorList>
            <person name="Bae J.-W."/>
        </authorList>
    </citation>
    <scope>NUCLEOTIDE SEQUENCE [LARGE SCALE GENOMIC DNA]</scope>
    <source>
        <strain evidence="2 3">H23M31</strain>
    </source>
</reference>
<proteinExistence type="predicted"/>
<dbReference type="PROSITE" id="PS51257">
    <property type="entry name" value="PROKAR_LIPOPROTEIN"/>
    <property type="match status" value="1"/>
</dbReference>
<feature type="domain" description="Lipid/polyisoprenoid-binding YceI-like" evidence="1">
    <location>
        <begin position="44"/>
        <end position="215"/>
    </location>
</feature>
<dbReference type="PANTHER" id="PTHR34406">
    <property type="entry name" value="PROTEIN YCEI"/>
    <property type="match status" value="1"/>
</dbReference>
<dbReference type="InterPro" id="IPR007372">
    <property type="entry name" value="Lipid/polyisoprenoid-bd_YceI"/>
</dbReference>